<dbReference type="RefSeq" id="WP_189210418.1">
    <property type="nucleotide sequence ID" value="NZ_BMRB01000002.1"/>
</dbReference>
<proteinExistence type="predicted"/>
<keyword evidence="4" id="KW-1185">Reference proteome</keyword>
<keyword evidence="2" id="KW-0732">Signal</keyword>
<feature type="region of interest" description="Disordered" evidence="1">
    <location>
        <begin position="21"/>
        <end position="52"/>
    </location>
</feature>
<organism evidence="3 4">
    <name type="scientific">Actinokineospora fastidiosa</name>
    <dbReference type="NCBI Taxonomy" id="1816"/>
    <lineage>
        <taxon>Bacteria</taxon>
        <taxon>Bacillati</taxon>
        <taxon>Actinomycetota</taxon>
        <taxon>Actinomycetes</taxon>
        <taxon>Pseudonocardiales</taxon>
        <taxon>Pseudonocardiaceae</taxon>
        <taxon>Actinokineospora</taxon>
    </lineage>
</organism>
<dbReference type="AlphaFoldDB" id="A0A918GF06"/>
<reference evidence="3" key="1">
    <citation type="journal article" date="2014" name="Int. J. Syst. Evol. Microbiol.">
        <title>Complete genome sequence of Corynebacterium casei LMG S-19264T (=DSM 44701T), isolated from a smear-ripened cheese.</title>
        <authorList>
            <consortium name="US DOE Joint Genome Institute (JGI-PGF)"/>
            <person name="Walter F."/>
            <person name="Albersmeier A."/>
            <person name="Kalinowski J."/>
            <person name="Ruckert C."/>
        </authorList>
    </citation>
    <scope>NUCLEOTIDE SEQUENCE</scope>
    <source>
        <strain evidence="3">JCM 3276</strain>
    </source>
</reference>
<sequence>MDSAKLVSCAVFAALLTACSSGGDSTSGGSTGDGTAETTDAGAVPTSAPPAFDDFPGDGVVFIQSGMRVGVKTKAIDSTWTTEVMGSPANPGYHYLAVWIAVTPELADRGADEVNIDKVFHLRYRPAGGTCGGSQPTTSGGYCYHQGNPGSQLVALEDGGWRDHQWEKGEYVRSALDRGETRFGQIGFQIDDTVEPSEFELCAPSREEPFSTERFPCTPVKAPDGSR</sequence>
<dbReference type="PROSITE" id="PS51257">
    <property type="entry name" value="PROKAR_LIPOPROTEIN"/>
    <property type="match status" value="1"/>
</dbReference>
<protein>
    <recommendedName>
        <fullName evidence="5">Lipoprotein</fullName>
    </recommendedName>
</protein>
<evidence type="ECO:0008006" key="5">
    <source>
        <dbReference type="Google" id="ProtNLM"/>
    </source>
</evidence>
<feature type="compositionally biased region" description="Low complexity" evidence="1">
    <location>
        <begin position="33"/>
        <end position="43"/>
    </location>
</feature>
<gene>
    <name evidence="3" type="ORF">GCM10010171_23110</name>
</gene>
<feature type="chain" id="PRO_5038692019" description="Lipoprotein" evidence="2">
    <location>
        <begin position="24"/>
        <end position="227"/>
    </location>
</feature>
<feature type="signal peptide" evidence="2">
    <location>
        <begin position="1"/>
        <end position="23"/>
    </location>
</feature>
<evidence type="ECO:0000256" key="2">
    <source>
        <dbReference type="SAM" id="SignalP"/>
    </source>
</evidence>
<dbReference type="Proteomes" id="UP000660680">
    <property type="component" value="Unassembled WGS sequence"/>
</dbReference>
<dbReference type="EMBL" id="BMRB01000002">
    <property type="protein sequence ID" value="GGS29230.1"/>
    <property type="molecule type" value="Genomic_DNA"/>
</dbReference>
<comment type="caution">
    <text evidence="3">The sequence shown here is derived from an EMBL/GenBank/DDBJ whole genome shotgun (WGS) entry which is preliminary data.</text>
</comment>
<name>A0A918GF06_9PSEU</name>
<evidence type="ECO:0000313" key="3">
    <source>
        <dbReference type="EMBL" id="GGS29230.1"/>
    </source>
</evidence>
<evidence type="ECO:0000256" key="1">
    <source>
        <dbReference type="SAM" id="MobiDB-lite"/>
    </source>
</evidence>
<feature type="region of interest" description="Disordered" evidence="1">
    <location>
        <begin position="205"/>
        <end position="227"/>
    </location>
</feature>
<evidence type="ECO:0000313" key="4">
    <source>
        <dbReference type="Proteomes" id="UP000660680"/>
    </source>
</evidence>
<accession>A0A918GF06</accession>
<reference evidence="3" key="2">
    <citation type="submission" date="2020-09" db="EMBL/GenBank/DDBJ databases">
        <authorList>
            <person name="Sun Q."/>
            <person name="Ohkuma M."/>
        </authorList>
    </citation>
    <scope>NUCLEOTIDE SEQUENCE</scope>
    <source>
        <strain evidence="3">JCM 3276</strain>
    </source>
</reference>